<proteinExistence type="predicted"/>
<name>A0A5B7EV00_PORTR</name>
<dbReference type="Proteomes" id="UP000324222">
    <property type="component" value="Unassembled WGS sequence"/>
</dbReference>
<organism evidence="2 3">
    <name type="scientific">Portunus trituberculatus</name>
    <name type="common">Swimming crab</name>
    <name type="synonym">Neptunus trituberculatus</name>
    <dbReference type="NCBI Taxonomy" id="210409"/>
    <lineage>
        <taxon>Eukaryota</taxon>
        <taxon>Metazoa</taxon>
        <taxon>Ecdysozoa</taxon>
        <taxon>Arthropoda</taxon>
        <taxon>Crustacea</taxon>
        <taxon>Multicrustacea</taxon>
        <taxon>Malacostraca</taxon>
        <taxon>Eumalacostraca</taxon>
        <taxon>Eucarida</taxon>
        <taxon>Decapoda</taxon>
        <taxon>Pleocyemata</taxon>
        <taxon>Brachyura</taxon>
        <taxon>Eubrachyura</taxon>
        <taxon>Portunoidea</taxon>
        <taxon>Portunidae</taxon>
        <taxon>Portuninae</taxon>
        <taxon>Portunus</taxon>
    </lineage>
</organism>
<feature type="compositionally biased region" description="Low complexity" evidence="1">
    <location>
        <begin position="259"/>
        <end position="273"/>
    </location>
</feature>
<dbReference type="EMBL" id="VSRR010004088">
    <property type="protein sequence ID" value="MPC38521.1"/>
    <property type="molecule type" value="Genomic_DNA"/>
</dbReference>
<evidence type="ECO:0000256" key="1">
    <source>
        <dbReference type="SAM" id="MobiDB-lite"/>
    </source>
</evidence>
<dbReference type="OrthoDB" id="2107370at2759"/>
<feature type="region of interest" description="Disordered" evidence="1">
    <location>
        <begin position="109"/>
        <end position="130"/>
    </location>
</feature>
<comment type="caution">
    <text evidence="2">The sequence shown here is derived from an EMBL/GenBank/DDBJ whole genome shotgun (WGS) entry which is preliminary data.</text>
</comment>
<accession>A0A5B7EV00</accession>
<feature type="region of interest" description="Disordered" evidence="1">
    <location>
        <begin position="257"/>
        <end position="278"/>
    </location>
</feature>
<sequence>MDDTSMSSRASSRIFDSDNIISFDQINAYYESEYDNYRPGVVASDGFDTEPLSDVDFDGIDGINLQNIRTMSESITRNFGQPRNETDVDSDAKQYRGKEMNAVQDLVGRGSKSISNGTKRINKDQLGADAPPEPSHIAWVAEELVSPPSHQFMAILPPHLDYVVEIGLGKADDDSNNTNIPNHLHIWEQPAFNEKLTPADHRSNAVSPAVIQEIGIQSEGLGVAYCRGEVLREMEDSEHNHIPTKDVVGGWRQNADQYSTTTASTKKASSNSNLERTPTINQRNREVHFHIDIYLV</sequence>
<evidence type="ECO:0000313" key="2">
    <source>
        <dbReference type="EMBL" id="MPC38521.1"/>
    </source>
</evidence>
<reference evidence="2 3" key="1">
    <citation type="submission" date="2019-05" db="EMBL/GenBank/DDBJ databases">
        <title>Another draft genome of Portunus trituberculatus and its Hox gene families provides insights of decapod evolution.</title>
        <authorList>
            <person name="Jeong J.-H."/>
            <person name="Song I."/>
            <person name="Kim S."/>
            <person name="Choi T."/>
            <person name="Kim D."/>
            <person name="Ryu S."/>
            <person name="Kim W."/>
        </authorList>
    </citation>
    <scope>NUCLEOTIDE SEQUENCE [LARGE SCALE GENOMIC DNA]</scope>
    <source>
        <tissue evidence="2">Muscle</tissue>
    </source>
</reference>
<dbReference type="AlphaFoldDB" id="A0A5B7EV00"/>
<gene>
    <name evidence="2" type="ORF">E2C01_032028</name>
</gene>
<protein>
    <submittedName>
        <fullName evidence="2">Uncharacterized protein</fullName>
    </submittedName>
</protein>
<evidence type="ECO:0000313" key="3">
    <source>
        <dbReference type="Proteomes" id="UP000324222"/>
    </source>
</evidence>
<keyword evidence="3" id="KW-1185">Reference proteome</keyword>